<proteinExistence type="predicted"/>
<dbReference type="KEGG" id="ccur:IAR63_14195"/>
<reference evidence="1 2" key="1">
    <citation type="submission" date="2020-08" db="EMBL/GenBank/DDBJ databases">
        <title>Complete genome sequence of Raphidiopsis curvispora isolated from drinking water reservoir in South Korea.</title>
        <authorList>
            <person name="Jeong J."/>
        </authorList>
    </citation>
    <scope>NUCLEOTIDE SEQUENCE [LARGE SCALE GENOMIC DNA]</scope>
    <source>
        <strain evidence="1 2">GIHE-G1</strain>
    </source>
</reference>
<dbReference type="EMBL" id="CP060822">
    <property type="protein sequence ID" value="QNP28990.1"/>
    <property type="molecule type" value="Genomic_DNA"/>
</dbReference>
<accession>A0A7H0EYX4</accession>
<name>A0A7H0EYX4_9CYAN</name>
<evidence type="ECO:0000313" key="2">
    <source>
        <dbReference type="Proteomes" id="UP000516013"/>
    </source>
</evidence>
<gene>
    <name evidence="1" type="ORF">IAR63_14195</name>
</gene>
<dbReference type="Proteomes" id="UP000516013">
    <property type="component" value="Chromosome"/>
</dbReference>
<keyword evidence="2" id="KW-1185">Reference proteome</keyword>
<dbReference type="AlphaFoldDB" id="A0A7H0EYX4"/>
<sequence>MIDNTGDLDNQKPFLPSVDWELLTAILEPEDETYPWNLASDQADDYFQKLAAPLHSDLLLMESLDQQGENFYNSLDQIWTQVYNSKADRDERPRTTLNDIFGTFVPSHYLDQIMEAAKKTFHDMEHSTSEKIVGCVQSLLPNWDMEDLLVLARPIAYSMRSAPQDKSEHNLPNRNWTELSEVERAKTCLVVADYALKAVSTQAAENGE</sequence>
<dbReference type="RefSeq" id="WP_187705711.1">
    <property type="nucleotide sequence ID" value="NZ_CP060822.1"/>
</dbReference>
<evidence type="ECO:0000313" key="1">
    <source>
        <dbReference type="EMBL" id="QNP28990.1"/>
    </source>
</evidence>
<organism evidence="1 2">
    <name type="scientific">Cylindrospermopsis curvispora GIHE-G1</name>
    <dbReference type="NCBI Taxonomy" id="2666332"/>
    <lineage>
        <taxon>Bacteria</taxon>
        <taxon>Bacillati</taxon>
        <taxon>Cyanobacteriota</taxon>
        <taxon>Cyanophyceae</taxon>
        <taxon>Nostocales</taxon>
        <taxon>Aphanizomenonaceae</taxon>
        <taxon>Cylindrospermopsis</taxon>
    </lineage>
</organism>
<protein>
    <submittedName>
        <fullName evidence="1">Uncharacterized protein</fullName>
    </submittedName>
</protein>